<dbReference type="CDD" id="cd06171">
    <property type="entry name" value="Sigma70_r4"/>
    <property type="match status" value="1"/>
</dbReference>
<dbReference type="NCBIfam" id="TIGR02937">
    <property type="entry name" value="sigma70-ECF"/>
    <property type="match status" value="1"/>
</dbReference>
<sequence length="262" mass="28864">MTVAHRRARHTLDESQARACAQLAILARLPPRHPSRAAIRGEIIEAWLPLAARLAHRFAGRGEPVDDLVQTATIGLIKAVDRFDPGRGVEFAGYAIPTVVGEIKRHFRDRTWDIRVPRRLQELRASISSATAVLQQQLGRSPTVGDLARHLRVGEEEVLEGLEAARAYHAVSLSAPASDGGRATEIGELLGGEDGEFEVTELRLALGPALASLDRREQRILVLRFYGRLTQSQIAARIGVSQMHVSRLLARALTRLRGQLDR</sequence>
<dbReference type="GO" id="GO:0006352">
    <property type="term" value="P:DNA-templated transcription initiation"/>
    <property type="evidence" value="ECO:0007669"/>
    <property type="project" value="InterPro"/>
</dbReference>
<evidence type="ECO:0000256" key="1">
    <source>
        <dbReference type="ARBA" id="ARBA00023015"/>
    </source>
</evidence>
<dbReference type="Pfam" id="PF04545">
    <property type="entry name" value="Sigma70_r4"/>
    <property type="match status" value="1"/>
</dbReference>
<dbReference type="AlphaFoldDB" id="A0A8J3BPI2"/>
<dbReference type="InterPro" id="IPR000943">
    <property type="entry name" value="RNA_pol_sigma70"/>
</dbReference>
<proteinExistence type="predicted"/>
<evidence type="ECO:0000259" key="6">
    <source>
        <dbReference type="Pfam" id="PF04542"/>
    </source>
</evidence>
<name>A0A8J3BPI2_9ACTN</name>
<dbReference type="InterPro" id="IPR014322">
    <property type="entry name" value="RNA_pol_sigma-B/F/G"/>
</dbReference>
<dbReference type="SUPFAM" id="SSF88659">
    <property type="entry name" value="Sigma3 and sigma4 domains of RNA polymerase sigma factors"/>
    <property type="match status" value="2"/>
</dbReference>
<evidence type="ECO:0000256" key="2">
    <source>
        <dbReference type="ARBA" id="ARBA00023082"/>
    </source>
</evidence>
<evidence type="ECO:0000313" key="9">
    <source>
        <dbReference type="Proteomes" id="UP000662200"/>
    </source>
</evidence>
<protein>
    <recommendedName>
        <fullName evidence="10">SigB/SigF/SigG family RNA polymerase sigma factor</fullName>
    </recommendedName>
</protein>
<keyword evidence="9" id="KW-1185">Reference proteome</keyword>
<dbReference type="Pfam" id="PF04542">
    <property type="entry name" value="Sigma70_r2"/>
    <property type="match status" value="1"/>
</dbReference>
<accession>A0A8J3BPI2</accession>
<evidence type="ECO:0000256" key="4">
    <source>
        <dbReference type="ARBA" id="ARBA00023163"/>
    </source>
</evidence>
<dbReference type="PRINTS" id="PR00046">
    <property type="entry name" value="SIGMA70FCT"/>
</dbReference>
<dbReference type="GO" id="GO:0016987">
    <property type="term" value="F:sigma factor activity"/>
    <property type="evidence" value="ECO:0007669"/>
    <property type="project" value="UniProtKB-KW"/>
</dbReference>
<dbReference type="PANTHER" id="PTHR30385:SF4">
    <property type="entry name" value="RNA POLYMERASE SIGMA-E FACTOR"/>
    <property type="match status" value="1"/>
</dbReference>
<reference evidence="8" key="2">
    <citation type="submission" date="2020-09" db="EMBL/GenBank/DDBJ databases">
        <authorList>
            <person name="Sun Q."/>
            <person name="Ohkuma M."/>
        </authorList>
    </citation>
    <scope>NUCLEOTIDE SEQUENCE</scope>
    <source>
        <strain evidence="8">JCM 3091</strain>
    </source>
</reference>
<evidence type="ECO:0000259" key="7">
    <source>
        <dbReference type="Pfam" id="PF04545"/>
    </source>
</evidence>
<feature type="domain" description="RNA polymerase sigma-70 region 2" evidence="6">
    <location>
        <begin position="44"/>
        <end position="112"/>
    </location>
</feature>
<dbReference type="InterPro" id="IPR036388">
    <property type="entry name" value="WH-like_DNA-bd_sf"/>
</dbReference>
<reference evidence="8" key="1">
    <citation type="journal article" date="2014" name="Int. J. Syst. Evol. Microbiol.">
        <title>Complete genome sequence of Corynebacterium casei LMG S-19264T (=DSM 44701T), isolated from a smear-ripened cheese.</title>
        <authorList>
            <consortium name="US DOE Joint Genome Institute (JGI-PGF)"/>
            <person name="Walter F."/>
            <person name="Albersmeier A."/>
            <person name="Kalinowski J."/>
            <person name="Ruckert C."/>
        </authorList>
    </citation>
    <scope>NUCLEOTIDE SEQUENCE</scope>
    <source>
        <strain evidence="8">JCM 3091</strain>
    </source>
</reference>
<feature type="domain" description="RNA polymerase sigma-70 region 3" evidence="5">
    <location>
        <begin position="122"/>
        <end position="181"/>
    </location>
</feature>
<evidence type="ECO:0000259" key="5">
    <source>
        <dbReference type="Pfam" id="PF04539"/>
    </source>
</evidence>
<evidence type="ECO:0008006" key="10">
    <source>
        <dbReference type="Google" id="ProtNLM"/>
    </source>
</evidence>
<dbReference type="InterPro" id="IPR013324">
    <property type="entry name" value="RNA_pol_sigma_r3/r4-like"/>
</dbReference>
<keyword evidence="3" id="KW-0238">DNA-binding</keyword>
<dbReference type="Pfam" id="PF04539">
    <property type="entry name" value="Sigma70_r3"/>
    <property type="match status" value="1"/>
</dbReference>
<keyword evidence="2" id="KW-0731">Sigma factor</keyword>
<dbReference type="NCBIfam" id="TIGR02980">
    <property type="entry name" value="SigBFG"/>
    <property type="match status" value="1"/>
</dbReference>
<dbReference type="InterPro" id="IPR014284">
    <property type="entry name" value="RNA_pol_sigma-70_dom"/>
</dbReference>
<dbReference type="Gene3D" id="1.10.10.10">
    <property type="entry name" value="Winged helix-like DNA-binding domain superfamily/Winged helix DNA-binding domain"/>
    <property type="match status" value="2"/>
</dbReference>
<keyword evidence="1" id="KW-0805">Transcription regulation</keyword>
<dbReference type="InterPro" id="IPR007627">
    <property type="entry name" value="RNA_pol_sigma70_r2"/>
</dbReference>
<organism evidence="8 9">
    <name type="scientific">Pilimelia terevasa</name>
    <dbReference type="NCBI Taxonomy" id="53372"/>
    <lineage>
        <taxon>Bacteria</taxon>
        <taxon>Bacillati</taxon>
        <taxon>Actinomycetota</taxon>
        <taxon>Actinomycetes</taxon>
        <taxon>Micromonosporales</taxon>
        <taxon>Micromonosporaceae</taxon>
        <taxon>Pilimelia</taxon>
    </lineage>
</organism>
<dbReference type="InterPro" id="IPR007624">
    <property type="entry name" value="RNA_pol_sigma70_r3"/>
</dbReference>
<keyword evidence="4" id="KW-0804">Transcription</keyword>
<dbReference type="Proteomes" id="UP000662200">
    <property type="component" value="Unassembled WGS sequence"/>
</dbReference>
<dbReference type="InterPro" id="IPR007630">
    <property type="entry name" value="RNA_pol_sigma70_r4"/>
</dbReference>
<dbReference type="GO" id="GO:0003677">
    <property type="term" value="F:DNA binding"/>
    <property type="evidence" value="ECO:0007669"/>
    <property type="project" value="UniProtKB-KW"/>
</dbReference>
<dbReference type="PANTHER" id="PTHR30385">
    <property type="entry name" value="SIGMA FACTOR F FLAGELLAR"/>
    <property type="match status" value="1"/>
</dbReference>
<gene>
    <name evidence="8" type="ORF">GCM10010124_34280</name>
</gene>
<evidence type="ECO:0000313" key="8">
    <source>
        <dbReference type="EMBL" id="GGK38605.1"/>
    </source>
</evidence>
<dbReference type="Gene3D" id="1.20.120.1810">
    <property type="match status" value="1"/>
</dbReference>
<dbReference type="InterPro" id="IPR013325">
    <property type="entry name" value="RNA_pol_sigma_r2"/>
</dbReference>
<dbReference type="SUPFAM" id="SSF88946">
    <property type="entry name" value="Sigma2 domain of RNA polymerase sigma factors"/>
    <property type="match status" value="1"/>
</dbReference>
<dbReference type="EMBL" id="BMQC01000014">
    <property type="protein sequence ID" value="GGK38605.1"/>
    <property type="molecule type" value="Genomic_DNA"/>
</dbReference>
<evidence type="ECO:0000256" key="3">
    <source>
        <dbReference type="ARBA" id="ARBA00023125"/>
    </source>
</evidence>
<comment type="caution">
    <text evidence="8">The sequence shown here is derived from an EMBL/GenBank/DDBJ whole genome shotgun (WGS) entry which is preliminary data.</text>
</comment>
<feature type="domain" description="RNA polymerase sigma-70 region 4" evidence="7">
    <location>
        <begin position="209"/>
        <end position="257"/>
    </location>
</feature>